<reference evidence="2 3" key="1">
    <citation type="submission" date="2020-01" db="EMBL/GenBank/DDBJ databases">
        <title>Genome sequence of Desulfovibrio aerotolerans DSM 16695(T).</title>
        <authorList>
            <person name="Karnachuk O."/>
            <person name="Avakyan M."/>
            <person name="Mardanov A."/>
            <person name="Kadnikov V."/>
            <person name="Ravin N."/>
        </authorList>
    </citation>
    <scope>NUCLEOTIDE SEQUENCE [LARGE SCALE GENOMIC DNA]</scope>
    <source>
        <strain evidence="2 3">DSM 16695</strain>
    </source>
</reference>
<keyword evidence="1" id="KW-1133">Transmembrane helix</keyword>
<dbReference type="InterPro" id="IPR045781">
    <property type="entry name" value="SxtJ"/>
</dbReference>
<dbReference type="Pfam" id="PF19588">
    <property type="entry name" value="SxtJ"/>
    <property type="match status" value="1"/>
</dbReference>
<dbReference type="AlphaFoldDB" id="A0A7C9MVL7"/>
<evidence type="ECO:0000313" key="3">
    <source>
        <dbReference type="Proteomes" id="UP000482487"/>
    </source>
</evidence>
<dbReference type="Proteomes" id="UP000482487">
    <property type="component" value="Unassembled WGS sequence"/>
</dbReference>
<accession>A0A7C9MVL7</accession>
<name>A0A7C9MVL7_9BACT</name>
<feature type="transmembrane region" description="Helical" evidence="1">
    <location>
        <begin position="84"/>
        <end position="104"/>
    </location>
</feature>
<sequence>MSSLEHKRQKSAFWLSASRDQARDTGMALVLVSLIVFFITREIRYVTIATGLLLLDMIAPALFKPAAKVWFGLSHVLGTVMSKVILALVFFVVLTPMGLLRGLLGKDPMRVRQFKQGTDSVFRVRDHAFGPADIEQPF</sequence>
<evidence type="ECO:0000256" key="1">
    <source>
        <dbReference type="SAM" id="Phobius"/>
    </source>
</evidence>
<dbReference type="EMBL" id="WVUD01000018">
    <property type="protein sequence ID" value="MYL83694.1"/>
    <property type="molecule type" value="Genomic_DNA"/>
</dbReference>
<evidence type="ECO:0000313" key="2">
    <source>
        <dbReference type="EMBL" id="MYL83694.1"/>
    </source>
</evidence>
<keyword evidence="1" id="KW-0812">Transmembrane</keyword>
<keyword evidence="3" id="KW-1185">Reference proteome</keyword>
<dbReference type="RefSeq" id="WP_160961137.1">
    <property type="nucleotide sequence ID" value="NZ_WVUD01000018.1"/>
</dbReference>
<dbReference type="OrthoDB" id="677860at2"/>
<gene>
    <name evidence="2" type="ORF">GTA51_11210</name>
</gene>
<keyword evidence="1" id="KW-0472">Membrane</keyword>
<proteinExistence type="predicted"/>
<comment type="caution">
    <text evidence="2">The sequence shown here is derived from an EMBL/GenBank/DDBJ whole genome shotgun (WGS) entry which is preliminary data.</text>
</comment>
<organism evidence="2 3">
    <name type="scientific">Solidesulfovibrio aerotolerans</name>
    <dbReference type="NCBI Taxonomy" id="295255"/>
    <lineage>
        <taxon>Bacteria</taxon>
        <taxon>Pseudomonadati</taxon>
        <taxon>Thermodesulfobacteriota</taxon>
        <taxon>Desulfovibrionia</taxon>
        <taxon>Desulfovibrionales</taxon>
        <taxon>Desulfovibrionaceae</taxon>
        <taxon>Solidesulfovibrio</taxon>
    </lineage>
</organism>
<feature type="transmembrane region" description="Helical" evidence="1">
    <location>
        <begin position="45"/>
        <end position="63"/>
    </location>
</feature>
<protein>
    <submittedName>
        <fullName evidence="2">Uncharacterized protein</fullName>
    </submittedName>
</protein>